<protein>
    <submittedName>
        <fullName evidence="1">Uncharacterized protein</fullName>
    </submittedName>
</protein>
<evidence type="ECO:0000313" key="2">
    <source>
        <dbReference type="Proteomes" id="UP000375525"/>
    </source>
</evidence>
<dbReference type="Proteomes" id="UP000375525">
    <property type="component" value="Unassembled WGS sequence"/>
</dbReference>
<evidence type="ECO:0000313" key="1">
    <source>
        <dbReference type="EMBL" id="VVP16827.1"/>
    </source>
</evidence>
<dbReference type="OrthoDB" id="6880651at2"/>
<accession>A0A5E7M010</accession>
<proteinExistence type="predicted"/>
<dbReference type="EMBL" id="CABVIH010000017">
    <property type="protein sequence ID" value="VVP16827.1"/>
    <property type="molecule type" value="Genomic_DNA"/>
</dbReference>
<organism evidence="1 2">
    <name type="scientific">Pseudomonas fluorescens</name>
    <dbReference type="NCBI Taxonomy" id="294"/>
    <lineage>
        <taxon>Bacteria</taxon>
        <taxon>Pseudomonadati</taxon>
        <taxon>Pseudomonadota</taxon>
        <taxon>Gammaproteobacteria</taxon>
        <taxon>Pseudomonadales</taxon>
        <taxon>Pseudomonadaceae</taxon>
        <taxon>Pseudomonas</taxon>
    </lineage>
</organism>
<gene>
    <name evidence="1" type="ORF">PS880_03609</name>
</gene>
<dbReference type="RefSeq" id="WP_150780827.1">
    <property type="nucleotide sequence ID" value="NZ_CABVIH010000017.1"/>
</dbReference>
<reference evidence="1 2" key="1">
    <citation type="submission" date="2019-09" db="EMBL/GenBank/DDBJ databases">
        <authorList>
            <person name="Chandra G."/>
            <person name="Truman W A."/>
        </authorList>
    </citation>
    <scope>NUCLEOTIDE SEQUENCE [LARGE SCALE GENOMIC DNA]</scope>
    <source>
        <strain evidence="1">PS880</strain>
    </source>
</reference>
<sequence length="123" mass="14008">MTDEIVRYKKNVFTNDGQTDVDGFMPKLEKVKEHIKDAGAITVYYGFHGNTEGEFDRKFEADELQKSLGIARSFPGATMVQVDGPDDPKIDYDKHNEKGQVLFTWCDSDTYIKTKKLLPAIVR</sequence>
<dbReference type="AlphaFoldDB" id="A0A5E7M010"/>
<name>A0A5E7M010_PSEFL</name>